<evidence type="ECO:0000313" key="2">
    <source>
        <dbReference type="EMBL" id="ARQ95459.1"/>
    </source>
</evidence>
<sequence length="40" mass="4331">MPVTAESPRIQLSKFVSWRSGPPQVSDQIGGPPAVCSYTR</sequence>
<accession>A0A1X9SHD5</accession>
<organism evidence="2 3">
    <name type="scientific">Mycobacterium phage Shandong1</name>
    <dbReference type="NCBI Taxonomy" id="1983447"/>
    <lineage>
        <taxon>Viruses</taxon>
        <taxon>Duplodnaviria</taxon>
        <taxon>Heunggongvirae</taxon>
        <taxon>Uroviricota</taxon>
        <taxon>Caudoviricetes</taxon>
        <taxon>Weiservirinae</taxon>
        <taxon>Unicornvirus</taxon>
        <taxon>Unicornvirus shandong1</taxon>
    </lineage>
</organism>
<name>A0A1X9SHD5_9CAUD</name>
<feature type="region of interest" description="Disordered" evidence="1">
    <location>
        <begin position="21"/>
        <end position="40"/>
    </location>
</feature>
<dbReference type="Proteomes" id="UP000226045">
    <property type="component" value="Segment"/>
</dbReference>
<evidence type="ECO:0000313" key="3">
    <source>
        <dbReference type="Proteomes" id="UP000226045"/>
    </source>
</evidence>
<protein>
    <submittedName>
        <fullName evidence="2">Uncharacterized protein</fullName>
    </submittedName>
</protein>
<dbReference type="RefSeq" id="YP_009951492.1">
    <property type="nucleotide sequence ID" value="NC_051602.1"/>
</dbReference>
<dbReference type="KEGG" id="vg:60322930"/>
<evidence type="ECO:0000256" key="1">
    <source>
        <dbReference type="SAM" id="MobiDB-lite"/>
    </source>
</evidence>
<reference evidence="2 3" key="1">
    <citation type="submission" date="2017-04" db="EMBL/GenBank/DDBJ databases">
        <title>The genome sequence of mycobacteriophage Shandong1.</title>
        <authorList>
            <person name="Fan X."/>
            <person name="Zhao Z."/>
            <person name="Zhao K."/>
            <person name="Song S."/>
            <person name="Li J."/>
            <person name="Xie J."/>
        </authorList>
    </citation>
    <scope>NUCLEOTIDE SEQUENCE [LARGE SCALE GENOMIC DNA]</scope>
</reference>
<dbReference type="EMBL" id="KY945355">
    <property type="protein sequence ID" value="ARQ95459.1"/>
    <property type="molecule type" value="Genomic_DNA"/>
</dbReference>
<dbReference type="GeneID" id="60322930"/>
<proteinExistence type="predicted"/>
<keyword evidence="3" id="KW-1185">Reference proteome</keyword>